<protein>
    <submittedName>
        <fullName evidence="2">Uncharacterized protein</fullName>
    </submittedName>
</protein>
<gene>
    <name evidence="2" type="primary">ORF82583</name>
    <name evidence="1" type="synonym">ORF82576</name>
</gene>
<accession>A0A0B6ZV52</accession>
<evidence type="ECO:0000313" key="2">
    <source>
        <dbReference type="EMBL" id="CEK72479.1"/>
    </source>
</evidence>
<proteinExistence type="predicted"/>
<feature type="non-terminal residue" evidence="2">
    <location>
        <position position="1"/>
    </location>
</feature>
<reference evidence="2" key="1">
    <citation type="submission" date="2014-12" db="EMBL/GenBank/DDBJ databases">
        <title>Insight into the proteome of Arion vulgaris.</title>
        <authorList>
            <person name="Aradska J."/>
            <person name="Bulat T."/>
            <person name="Smidak R."/>
            <person name="Sarate P."/>
            <person name="Gangsoo J."/>
            <person name="Sialana F."/>
            <person name="Bilban M."/>
            <person name="Lubec G."/>
        </authorList>
    </citation>
    <scope>NUCLEOTIDE SEQUENCE</scope>
    <source>
        <tissue evidence="2">Skin</tissue>
    </source>
</reference>
<dbReference type="AlphaFoldDB" id="A0A0B6ZV52"/>
<name>A0A0B6ZV52_9EUPU</name>
<organism evidence="2">
    <name type="scientific">Arion vulgaris</name>
    <dbReference type="NCBI Taxonomy" id="1028688"/>
    <lineage>
        <taxon>Eukaryota</taxon>
        <taxon>Metazoa</taxon>
        <taxon>Spiralia</taxon>
        <taxon>Lophotrochozoa</taxon>
        <taxon>Mollusca</taxon>
        <taxon>Gastropoda</taxon>
        <taxon>Heterobranchia</taxon>
        <taxon>Euthyneura</taxon>
        <taxon>Panpulmonata</taxon>
        <taxon>Eupulmonata</taxon>
        <taxon>Stylommatophora</taxon>
        <taxon>Helicina</taxon>
        <taxon>Arionoidea</taxon>
        <taxon>Arionidae</taxon>
        <taxon>Arion</taxon>
    </lineage>
</organism>
<sequence>ALAPHGRMNLSKDGSNNISNHVSTFGFVLKSWEYVLFLQGILKWTTDSRWRNKTTALYQA</sequence>
<evidence type="ECO:0000313" key="1">
    <source>
        <dbReference type="EMBL" id="CEK72478.1"/>
    </source>
</evidence>
<dbReference type="EMBL" id="HACG01025613">
    <property type="protein sequence ID" value="CEK72478.1"/>
    <property type="molecule type" value="Transcribed_RNA"/>
</dbReference>
<dbReference type="EMBL" id="HACG01025614">
    <property type="protein sequence ID" value="CEK72479.1"/>
    <property type="molecule type" value="Transcribed_RNA"/>
</dbReference>